<dbReference type="Gene3D" id="1.10.1200.10">
    <property type="entry name" value="ACP-like"/>
    <property type="match status" value="1"/>
</dbReference>
<dbReference type="NCBIfam" id="NF005480">
    <property type="entry name" value="PRK07081.1"/>
    <property type="match status" value="1"/>
</dbReference>
<evidence type="ECO:0000313" key="2">
    <source>
        <dbReference type="EMBL" id="KIU29586.1"/>
    </source>
</evidence>
<organism evidence="2 3">
    <name type="scientific">Sphingomonas melonis</name>
    <dbReference type="NCBI Taxonomy" id="152682"/>
    <lineage>
        <taxon>Bacteria</taxon>
        <taxon>Pseudomonadati</taxon>
        <taxon>Pseudomonadota</taxon>
        <taxon>Alphaproteobacteria</taxon>
        <taxon>Sphingomonadales</taxon>
        <taxon>Sphingomonadaceae</taxon>
        <taxon>Sphingomonas</taxon>
    </lineage>
</organism>
<dbReference type="AlphaFoldDB" id="A0A0D1MQJ0"/>
<sequence>MEDQLRTILDDAGGLLKPAASLSPRDDLFAAGLTSFKTVGVMLAIEEEFDVVFPDQLLTRATFSSIAALTAAIESIRGDADAA</sequence>
<comment type="caution">
    <text evidence="2">The sequence shown here is derived from an EMBL/GenBank/DDBJ whole genome shotgun (WGS) entry which is preliminary data.</text>
</comment>
<evidence type="ECO:0000313" key="3">
    <source>
        <dbReference type="Proteomes" id="UP000033203"/>
    </source>
</evidence>
<reference evidence="2 3" key="1">
    <citation type="submission" date="2015-01" db="EMBL/GenBank/DDBJ databases">
        <title>Genome of Sphingomonas taxi strain 30a.</title>
        <authorList>
            <person name="Eevers N."/>
            <person name="Van Hamme J."/>
            <person name="Bottos E."/>
            <person name="Weyens N."/>
            <person name="Vangronsveld J."/>
        </authorList>
    </citation>
    <scope>NUCLEOTIDE SEQUENCE [LARGE SCALE GENOMIC DNA]</scope>
    <source>
        <strain evidence="2 3">30a</strain>
    </source>
</reference>
<protein>
    <submittedName>
        <fullName evidence="2">Acyl carrier protein</fullName>
    </submittedName>
</protein>
<dbReference type="PROSITE" id="PS50075">
    <property type="entry name" value="CARRIER"/>
    <property type="match status" value="1"/>
</dbReference>
<feature type="domain" description="Carrier" evidence="1">
    <location>
        <begin position="1"/>
        <end position="77"/>
    </location>
</feature>
<accession>A0A0D1MQJ0</accession>
<dbReference type="Pfam" id="PF00550">
    <property type="entry name" value="PP-binding"/>
    <property type="match status" value="1"/>
</dbReference>
<dbReference type="EMBL" id="JXTP01000016">
    <property type="protein sequence ID" value="KIU29586.1"/>
    <property type="molecule type" value="Genomic_DNA"/>
</dbReference>
<dbReference type="InterPro" id="IPR036736">
    <property type="entry name" value="ACP-like_sf"/>
</dbReference>
<evidence type="ECO:0000259" key="1">
    <source>
        <dbReference type="PROSITE" id="PS50075"/>
    </source>
</evidence>
<dbReference type="PATRIC" id="fig|1549858.7.peg.788"/>
<dbReference type="InterPro" id="IPR009081">
    <property type="entry name" value="PP-bd_ACP"/>
</dbReference>
<name>A0A0D1MQJ0_9SPHN</name>
<gene>
    <name evidence="2" type="ORF">SR41_03415</name>
</gene>
<proteinExistence type="predicted"/>
<dbReference type="Proteomes" id="UP000033203">
    <property type="component" value="Unassembled WGS sequence"/>
</dbReference>
<dbReference type="SUPFAM" id="SSF47336">
    <property type="entry name" value="ACP-like"/>
    <property type="match status" value="1"/>
</dbReference>